<comment type="caution">
    <text evidence="1">The sequence shown here is derived from an EMBL/GenBank/DDBJ whole genome shotgun (WGS) entry which is preliminary data.</text>
</comment>
<protein>
    <submittedName>
        <fullName evidence="1">Uncharacterized protein</fullName>
    </submittedName>
</protein>
<organism evidence="1 2">
    <name type="scientific">Terrabacter ginsenosidimutans</name>
    <dbReference type="NCBI Taxonomy" id="490575"/>
    <lineage>
        <taxon>Bacteria</taxon>
        <taxon>Bacillati</taxon>
        <taxon>Actinomycetota</taxon>
        <taxon>Actinomycetes</taxon>
        <taxon>Micrococcales</taxon>
        <taxon>Intrasporangiaceae</taxon>
        <taxon>Terrabacter</taxon>
    </lineage>
</organism>
<name>A0ABP7E1A2_9MICO</name>
<evidence type="ECO:0000313" key="1">
    <source>
        <dbReference type="EMBL" id="GAA3711733.1"/>
    </source>
</evidence>
<accession>A0ABP7E1A2</accession>
<proteinExistence type="predicted"/>
<gene>
    <name evidence="1" type="ORF">GCM10022399_30630</name>
</gene>
<dbReference type="EMBL" id="BAABDC010000005">
    <property type="protein sequence ID" value="GAA3711733.1"/>
    <property type="molecule type" value="Genomic_DNA"/>
</dbReference>
<sequence length="259" mass="27431">MMTSPADPGLVHVSALGATIGIDVSDERLRPAVERVWSTCRSEPVAACPVVQPPELAEDADPDEIARALQSLTQSVTREAILARAGQVMMFHAAGLCDQSTGATIAMVAPGGTGKTTLVRALGRERGYITDETVAVAADLSIAPYCKPLSVRRDGLGQPKDEISPSSLGLCSPRVQPWLAGMVLLRRDLAAGETPVVEPVGVLDALVLLAPETSSLASFDRPLHRLADLVASVGGLRRIRYRDTADVEPVVREILGRSR</sequence>
<keyword evidence="2" id="KW-1185">Reference proteome</keyword>
<reference evidence="2" key="1">
    <citation type="journal article" date="2019" name="Int. J. Syst. Evol. Microbiol.">
        <title>The Global Catalogue of Microorganisms (GCM) 10K type strain sequencing project: providing services to taxonomists for standard genome sequencing and annotation.</title>
        <authorList>
            <consortium name="The Broad Institute Genomics Platform"/>
            <consortium name="The Broad Institute Genome Sequencing Center for Infectious Disease"/>
            <person name="Wu L."/>
            <person name="Ma J."/>
        </authorList>
    </citation>
    <scope>NUCLEOTIDE SEQUENCE [LARGE SCALE GENOMIC DNA]</scope>
    <source>
        <strain evidence="2">JCM 17125</strain>
    </source>
</reference>
<dbReference type="RefSeq" id="WP_344948374.1">
    <property type="nucleotide sequence ID" value="NZ_BAABDC010000005.1"/>
</dbReference>
<evidence type="ECO:0000313" key="2">
    <source>
        <dbReference type="Proteomes" id="UP001501468"/>
    </source>
</evidence>
<dbReference type="Proteomes" id="UP001501468">
    <property type="component" value="Unassembled WGS sequence"/>
</dbReference>